<dbReference type="Pfam" id="PF00505">
    <property type="entry name" value="HMG_box"/>
    <property type="match status" value="1"/>
</dbReference>
<dbReference type="InterPro" id="IPR009071">
    <property type="entry name" value="HMG_box_dom"/>
</dbReference>
<dbReference type="OrthoDB" id="505263at2759"/>
<dbReference type="CDD" id="cd00084">
    <property type="entry name" value="HMG-box_SF"/>
    <property type="match status" value="1"/>
</dbReference>
<protein>
    <recommendedName>
        <fullName evidence="3">HMG box domain-containing protein</fullName>
    </recommendedName>
</protein>
<dbReference type="AlphaFoldDB" id="A0A2P6V226"/>
<sequence>MVVNMVATAELLVPFDRSAVNLGLILWGAIRNIPQRRRLELLSRLNSADIKRLWKAAGQRYSAPTAQAAAALGPNYSVWSDMPAVPGQLSLFRGKAALPTHVLGISSFSKAFFTHPSTEQLYGRVLLGKGPLGDLLFPLYFRADVGPAVVPTTQELCDVVLRYLPPEQLGLAADDRPRSLWPRPRAHLPPFHDGFTDFLRAVAPGVYVGLGYRTASTEAAPFLMGFLPGGVGVAGAVSRGAAVAGAVDASTDSALYVTLNIGAHEFKAALFRAPAGFLPAQPLSAAGAAEPAPAVAAHASMDMAASLQGPPLKRPRTAFNFFSDAVRPKAKEKHPSADQKAISKVVGDMWAQLPGDERQPYHELAQRDRERYEQELREYQARFPQSGKPGESETATLAVGLAASEQQR</sequence>
<name>A0A2P6V226_9CHLO</name>
<dbReference type="PANTHER" id="PTHR37201:SF1">
    <property type="entry name" value="WD REPEAT PROTEIN"/>
    <property type="match status" value="1"/>
</dbReference>
<evidence type="ECO:0000313" key="5">
    <source>
        <dbReference type="Proteomes" id="UP000239649"/>
    </source>
</evidence>
<dbReference type="SUPFAM" id="SSF47095">
    <property type="entry name" value="HMG-box"/>
    <property type="match status" value="1"/>
</dbReference>
<dbReference type="PROSITE" id="PS50118">
    <property type="entry name" value="HMG_BOX_2"/>
    <property type="match status" value="1"/>
</dbReference>
<gene>
    <name evidence="4" type="ORF">C2E20_8244</name>
</gene>
<accession>A0A2P6V226</accession>
<evidence type="ECO:0000256" key="1">
    <source>
        <dbReference type="PROSITE-ProRule" id="PRU00267"/>
    </source>
</evidence>
<reference evidence="4 5" key="1">
    <citation type="journal article" date="2018" name="Plant J.">
        <title>Genome sequences of Chlorella sorokiniana UTEX 1602 and Micractinium conductrix SAG 241.80: implications to maltose excretion by a green alga.</title>
        <authorList>
            <person name="Arriola M.B."/>
            <person name="Velmurugan N."/>
            <person name="Zhang Y."/>
            <person name="Plunkett M.H."/>
            <person name="Hondzo H."/>
            <person name="Barney B.M."/>
        </authorList>
    </citation>
    <scope>NUCLEOTIDE SEQUENCE [LARGE SCALE GENOMIC DNA]</scope>
    <source>
        <strain evidence="4 5">SAG 241.80</strain>
    </source>
</reference>
<comment type="caution">
    <text evidence="4">The sequence shown here is derived from an EMBL/GenBank/DDBJ whole genome shotgun (WGS) entry which is preliminary data.</text>
</comment>
<dbReference type="InterPro" id="IPR036910">
    <property type="entry name" value="HMG_box_dom_sf"/>
</dbReference>
<evidence type="ECO:0000256" key="2">
    <source>
        <dbReference type="SAM" id="MobiDB-lite"/>
    </source>
</evidence>
<evidence type="ECO:0000259" key="3">
    <source>
        <dbReference type="PROSITE" id="PS50118"/>
    </source>
</evidence>
<organism evidence="4 5">
    <name type="scientific">Micractinium conductrix</name>
    <dbReference type="NCBI Taxonomy" id="554055"/>
    <lineage>
        <taxon>Eukaryota</taxon>
        <taxon>Viridiplantae</taxon>
        <taxon>Chlorophyta</taxon>
        <taxon>core chlorophytes</taxon>
        <taxon>Trebouxiophyceae</taxon>
        <taxon>Chlorellales</taxon>
        <taxon>Chlorellaceae</taxon>
        <taxon>Chlorella clade</taxon>
        <taxon>Micractinium</taxon>
    </lineage>
</organism>
<dbReference type="Gene3D" id="1.10.30.10">
    <property type="entry name" value="High mobility group box domain"/>
    <property type="match status" value="1"/>
</dbReference>
<feature type="region of interest" description="Disordered" evidence="2">
    <location>
        <begin position="381"/>
        <end position="408"/>
    </location>
</feature>
<dbReference type="GO" id="GO:0005634">
    <property type="term" value="C:nucleus"/>
    <property type="evidence" value="ECO:0007669"/>
    <property type="project" value="UniProtKB-UniRule"/>
</dbReference>
<dbReference type="SMART" id="SM00398">
    <property type="entry name" value="HMG"/>
    <property type="match status" value="1"/>
</dbReference>
<feature type="DNA-binding region" description="HMG box" evidence="1">
    <location>
        <begin position="312"/>
        <end position="380"/>
    </location>
</feature>
<dbReference type="PRINTS" id="PR00886">
    <property type="entry name" value="HIGHMOBLTY12"/>
</dbReference>
<keyword evidence="1" id="KW-0238">DNA-binding</keyword>
<dbReference type="Proteomes" id="UP000239649">
    <property type="component" value="Unassembled WGS sequence"/>
</dbReference>
<keyword evidence="1" id="KW-0539">Nucleus</keyword>
<dbReference type="GO" id="GO:0003677">
    <property type="term" value="F:DNA binding"/>
    <property type="evidence" value="ECO:0007669"/>
    <property type="project" value="UniProtKB-UniRule"/>
</dbReference>
<dbReference type="EMBL" id="LHPF02000041">
    <property type="protein sequence ID" value="PSC68146.1"/>
    <property type="molecule type" value="Genomic_DNA"/>
</dbReference>
<evidence type="ECO:0000313" key="4">
    <source>
        <dbReference type="EMBL" id="PSC68146.1"/>
    </source>
</evidence>
<dbReference type="PANTHER" id="PTHR37201">
    <property type="entry name" value="WD REPEAT PROTEIN"/>
    <property type="match status" value="1"/>
</dbReference>
<keyword evidence="5" id="KW-1185">Reference proteome</keyword>
<feature type="domain" description="HMG box" evidence="3">
    <location>
        <begin position="312"/>
        <end position="380"/>
    </location>
</feature>
<proteinExistence type="predicted"/>